<dbReference type="Pfam" id="PF01381">
    <property type="entry name" value="HTH_3"/>
    <property type="match status" value="1"/>
</dbReference>
<dbReference type="Proteomes" id="UP001549313">
    <property type="component" value="Unassembled WGS sequence"/>
</dbReference>
<organism evidence="2 3">
    <name type="scientific">Brevundimonas faecalis</name>
    <dbReference type="NCBI Taxonomy" id="947378"/>
    <lineage>
        <taxon>Bacteria</taxon>
        <taxon>Pseudomonadati</taxon>
        <taxon>Pseudomonadota</taxon>
        <taxon>Alphaproteobacteria</taxon>
        <taxon>Caulobacterales</taxon>
        <taxon>Caulobacteraceae</taxon>
        <taxon>Brevundimonas</taxon>
    </lineage>
</organism>
<evidence type="ECO:0000313" key="3">
    <source>
        <dbReference type="Proteomes" id="UP001549313"/>
    </source>
</evidence>
<evidence type="ECO:0000313" key="2">
    <source>
        <dbReference type="EMBL" id="MET4683669.1"/>
    </source>
</evidence>
<name>A0ABV2RAR6_9CAUL</name>
<dbReference type="SUPFAM" id="SSF47413">
    <property type="entry name" value="lambda repressor-like DNA-binding domains"/>
    <property type="match status" value="1"/>
</dbReference>
<accession>A0ABV2RAR6</accession>
<gene>
    <name evidence="2" type="ORF">ABIE19_001599</name>
</gene>
<keyword evidence="2" id="KW-0238">DNA-binding</keyword>
<proteinExistence type="predicted"/>
<keyword evidence="3" id="KW-1185">Reference proteome</keyword>
<dbReference type="GO" id="GO:0003677">
    <property type="term" value="F:DNA binding"/>
    <property type="evidence" value="ECO:0007669"/>
    <property type="project" value="UniProtKB-KW"/>
</dbReference>
<feature type="domain" description="HTH cro/C1-type" evidence="1">
    <location>
        <begin position="10"/>
        <end position="42"/>
    </location>
</feature>
<dbReference type="EMBL" id="JBEPTF010000002">
    <property type="protein sequence ID" value="MET4683669.1"/>
    <property type="molecule type" value="Genomic_DNA"/>
</dbReference>
<dbReference type="CDD" id="cd00093">
    <property type="entry name" value="HTH_XRE"/>
    <property type="match status" value="1"/>
</dbReference>
<dbReference type="PROSITE" id="PS50943">
    <property type="entry name" value="HTH_CROC1"/>
    <property type="match status" value="1"/>
</dbReference>
<comment type="caution">
    <text evidence="2">The sequence shown here is derived from an EMBL/GenBank/DDBJ whole genome shotgun (WGS) entry which is preliminary data.</text>
</comment>
<reference evidence="2 3" key="1">
    <citation type="submission" date="2024-06" db="EMBL/GenBank/DDBJ databases">
        <title>Sorghum-associated microbial communities from plants grown in Nebraska, USA.</title>
        <authorList>
            <person name="Schachtman D."/>
        </authorList>
    </citation>
    <scope>NUCLEOTIDE SEQUENCE [LARGE SCALE GENOMIC DNA]</scope>
    <source>
        <strain evidence="2 3">2814</strain>
    </source>
</reference>
<dbReference type="InterPro" id="IPR010982">
    <property type="entry name" value="Lambda_DNA-bd_dom_sf"/>
</dbReference>
<evidence type="ECO:0000259" key="1">
    <source>
        <dbReference type="PROSITE" id="PS50943"/>
    </source>
</evidence>
<dbReference type="Gene3D" id="1.10.260.40">
    <property type="entry name" value="lambda repressor-like DNA-binding domains"/>
    <property type="match status" value="1"/>
</dbReference>
<protein>
    <submittedName>
        <fullName evidence="2">DNA-binding XRE family transcriptional regulator</fullName>
    </submittedName>
</protein>
<sequence length="75" mass="8290">MEPMHQASILRAMRAYLGLSQTDAAEAVGLTRRTIVSAEAGEMTDKTWGKLTAYYADLGLEWWDDPASIRIMLGS</sequence>
<dbReference type="InterPro" id="IPR001387">
    <property type="entry name" value="Cro/C1-type_HTH"/>
</dbReference>